<dbReference type="PANTHER" id="PTHR30505:SF28">
    <property type="entry name" value="PTS SYSTEM 2-O-ALPHA-MANNOSYL-D-GLYCERATE-SPECIFIC EIIABC COMPONENT"/>
    <property type="match status" value="1"/>
</dbReference>
<dbReference type="SUPFAM" id="SSF52794">
    <property type="entry name" value="PTS system IIB component-like"/>
    <property type="match status" value="1"/>
</dbReference>
<dbReference type="InterPro" id="IPR002178">
    <property type="entry name" value="PTS_EIIA_type-2_dom"/>
</dbReference>
<evidence type="ECO:0000256" key="2">
    <source>
        <dbReference type="ARBA" id="ARBA00004496"/>
    </source>
</evidence>
<evidence type="ECO:0000256" key="11">
    <source>
        <dbReference type="ARBA" id="ARBA00023136"/>
    </source>
</evidence>
<feature type="domain" description="PTS EIIA type-2" evidence="13">
    <location>
        <begin position="5"/>
        <end position="149"/>
    </location>
</feature>
<sequence>MKISDLLIKERINLDLKSEDKESVIREIAKLHDNTGVLTDYEGYVGALNAREAQSSTALEEGIAIPHAKTEYVKEPALAMGRSSKGIDYDSIDGEKSTLFFMIAAPAGANNTHIETLARLTQLLLDDEFKTSLDNAKTPEEVLDIINAKEAEKLAAENAEKEAANAPIGNDETYIIAATACPTGIAHTYMAEEALKKAATEMGIKIKVETNGTDGRKNELTAEDIKAAKGVILAIDRNIEMARFDGKQLIKVGAKEGINNAKGLIQKVLDGNLPKYAASASEEGSASKSNEKSGLYKHLMSGVSYMLPLVISGGILIALAFLVDTLMGNTDAGKDFGSKAALAKMLMTIGGQAFGLFVPILGGYIAYSMGDRAALTAGLVAGALATSLGSGFLGAIVGGLFAGAVVKFLIKSLSGLPKSLNGLKMILFYPVLSVLIVGLAMIIVINPIVSIVNTALTNYLNSMNGSSAVLLGLILGGMMAVDMGGPVNKAAYVFGTGTLAATMTTGGSGVMAAVMAGGMVPPLAIALASTLFKNKFTEEEREAGLTNYVMGLSFITEGAIPYAAADPTRVIPANLVGAAISGALTMLFGIKIRAPHGGVLVMALSNNFIMYFVAIAVGSIISAVLLGLLKKDIKKA</sequence>
<dbReference type="PROSITE" id="PS51104">
    <property type="entry name" value="PTS_EIIC_TYPE_2"/>
    <property type="match status" value="1"/>
</dbReference>
<protein>
    <submittedName>
        <fullName evidence="16">PTS system fructose subfamily transporter subunit IIC</fullName>
    </submittedName>
</protein>
<dbReference type="InterPro" id="IPR036095">
    <property type="entry name" value="PTS_EIIB-like_sf"/>
</dbReference>
<dbReference type="CDD" id="cd05569">
    <property type="entry name" value="PTS_IIB_fructose"/>
    <property type="match status" value="1"/>
</dbReference>
<keyword evidence="9 12" id="KW-0812">Transmembrane</keyword>
<evidence type="ECO:0000256" key="4">
    <source>
        <dbReference type="ARBA" id="ARBA00022475"/>
    </source>
</evidence>
<dbReference type="EMBL" id="AP019822">
    <property type="protein sequence ID" value="BBM36454.1"/>
    <property type="molecule type" value="Genomic_DNA"/>
</dbReference>
<feature type="domain" description="PTS EIIC type-2" evidence="15">
    <location>
        <begin position="295"/>
        <end position="636"/>
    </location>
</feature>
<evidence type="ECO:0000259" key="13">
    <source>
        <dbReference type="PROSITE" id="PS51094"/>
    </source>
</evidence>
<keyword evidence="5" id="KW-0597">Phosphoprotein</keyword>
<feature type="transmembrane region" description="Helical" evidence="12">
    <location>
        <begin position="302"/>
        <end position="323"/>
    </location>
</feature>
<dbReference type="GO" id="GO:0022877">
    <property type="term" value="F:protein-N(PI)-phosphohistidine-fructose phosphotransferase system transporter activity"/>
    <property type="evidence" value="ECO:0007669"/>
    <property type="project" value="InterPro"/>
</dbReference>
<evidence type="ECO:0000256" key="9">
    <source>
        <dbReference type="ARBA" id="ARBA00022692"/>
    </source>
</evidence>
<dbReference type="NCBIfam" id="TIGR01427">
    <property type="entry name" value="PTS_IIC_fructo"/>
    <property type="match status" value="1"/>
</dbReference>
<evidence type="ECO:0000259" key="15">
    <source>
        <dbReference type="PROSITE" id="PS51104"/>
    </source>
</evidence>
<dbReference type="PANTHER" id="PTHR30505">
    <property type="entry name" value="FRUCTOSE-LIKE PERMEASE"/>
    <property type="match status" value="1"/>
</dbReference>
<evidence type="ECO:0000259" key="14">
    <source>
        <dbReference type="PROSITE" id="PS51099"/>
    </source>
</evidence>
<evidence type="ECO:0000256" key="6">
    <source>
        <dbReference type="ARBA" id="ARBA00022597"/>
    </source>
</evidence>
<keyword evidence="6" id="KW-0762">Sugar transport</keyword>
<dbReference type="STRING" id="714315.GCA_000516535_01392"/>
<dbReference type="OrthoDB" id="9782569at2"/>
<gene>
    <name evidence="16" type="ORF">JCM16774_1386</name>
</gene>
<evidence type="ECO:0000256" key="1">
    <source>
        <dbReference type="ARBA" id="ARBA00004429"/>
    </source>
</evidence>
<keyword evidence="3" id="KW-0813">Transport</keyword>
<reference evidence="16 17" key="1">
    <citation type="submission" date="2019-07" db="EMBL/GenBank/DDBJ databases">
        <title>Complete Genome Sequence of Leptotrichia goodfellowii Strain JCM 16774.</title>
        <authorList>
            <person name="Watanabe S."/>
            <person name="Cui L."/>
        </authorList>
    </citation>
    <scope>NUCLEOTIDE SEQUENCE [LARGE SCALE GENOMIC DNA]</scope>
    <source>
        <strain evidence="16 17">JCM16774</strain>
    </source>
</reference>
<dbReference type="CDD" id="cd00211">
    <property type="entry name" value="PTS_IIA_fru"/>
    <property type="match status" value="1"/>
</dbReference>
<proteinExistence type="predicted"/>
<keyword evidence="7" id="KW-0808">Transferase</keyword>
<dbReference type="InterPro" id="IPR003352">
    <property type="entry name" value="PTS_EIIC"/>
</dbReference>
<dbReference type="GO" id="GO:0005351">
    <property type="term" value="F:carbohydrate:proton symporter activity"/>
    <property type="evidence" value="ECO:0007669"/>
    <property type="project" value="InterPro"/>
</dbReference>
<evidence type="ECO:0000256" key="12">
    <source>
        <dbReference type="SAM" id="Phobius"/>
    </source>
</evidence>
<dbReference type="NCBIfam" id="TIGR00848">
    <property type="entry name" value="fruA"/>
    <property type="match status" value="1"/>
</dbReference>
<dbReference type="Pfam" id="PF02302">
    <property type="entry name" value="PTS_IIB"/>
    <property type="match status" value="1"/>
</dbReference>
<dbReference type="GO" id="GO:0090563">
    <property type="term" value="F:protein-phosphocysteine-sugar phosphotransferase activity"/>
    <property type="evidence" value="ECO:0007669"/>
    <property type="project" value="TreeGrafter"/>
</dbReference>
<evidence type="ECO:0000256" key="3">
    <source>
        <dbReference type="ARBA" id="ARBA00022448"/>
    </source>
</evidence>
<dbReference type="KEGG" id="lgo:JCM16774_1386"/>
<keyword evidence="8" id="KW-0598">Phosphotransferase system</keyword>
<dbReference type="RefSeq" id="WP_026737749.1">
    <property type="nucleotide sequence ID" value="NZ_AP019822.1"/>
</dbReference>
<dbReference type="Proteomes" id="UP000321606">
    <property type="component" value="Chromosome"/>
</dbReference>
<dbReference type="GO" id="GO:0009401">
    <property type="term" value="P:phosphoenolpyruvate-dependent sugar phosphotransferase system"/>
    <property type="evidence" value="ECO:0007669"/>
    <property type="project" value="UniProtKB-KW"/>
</dbReference>
<feature type="transmembrane region" description="Helical" evidence="12">
    <location>
        <begin position="379"/>
        <end position="406"/>
    </location>
</feature>
<evidence type="ECO:0000256" key="5">
    <source>
        <dbReference type="ARBA" id="ARBA00022553"/>
    </source>
</evidence>
<dbReference type="InterPro" id="IPR013014">
    <property type="entry name" value="PTS_EIIC_2"/>
</dbReference>
<evidence type="ECO:0000313" key="16">
    <source>
        <dbReference type="EMBL" id="BBM36454.1"/>
    </source>
</evidence>
<feature type="transmembrane region" description="Helical" evidence="12">
    <location>
        <begin position="608"/>
        <end position="629"/>
    </location>
</feature>
<feature type="transmembrane region" description="Helical" evidence="12">
    <location>
        <begin position="343"/>
        <end position="367"/>
    </location>
</feature>
<dbReference type="FunFam" id="3.40.50.2300:FF:000014">
    <property type="entry name" value="PTS system fructose-like transporter subunit IIB"/>
    <property type="match status" value="1"/>
</dbReference>
<comment type="subcellular location">
    <subcellularLocation>
        <location evidence="1">Cell inner membrane</location>
        <topology evidence="1">Multi-pass membrane protein</topology>
    </subcellularLocation>
    <subcellularLocation>
        <location evidence="2">Cytoplasm</location>
    </subcellularLocation>
</comment>
<dbReference type="PROSITE" id="PS51094">
    <property type="entry name" value="PTS_EIIA_TYPE_2"/>
    <property type="match status" value="1"/>
</dbReference>
<dbReference type="InterPro" id="IPR006327">
    <property type="entry name" value="PTS_IIC_fruc"/>
</dbReference>
<dbReference type="SUPFAM" id="SSF55804">
    <property type="entry name" value="Phoshotransferase/anion transport protein"/>
    <property type="match status" value="1"/>
</dbReference>
<evidence type="ECO:0000256" key="7">
    <source>
        <dbReference type="ARBA" id="ARBA00022679"/>
    </source>
</evidence>
<accession>A0A510JBA3</accession>
<feature type="transmembrane region" description="Helical" evidence="12">
    <location>
        <begin position="570"/>
        <end position="588"/>
    </location>
</feature>
<name>A0A510JBA3_9FUSO</name>
<evidence type="ECO:0000256" key="8">
    <source>
        <dbReference type="ARBA" id="ARBA00022683"/>
    </source>
</evidence>
<dbReference type="Gene3D" id="3.40.930.10">
    <property type="entry name" value="Mannitol-specific EII, Chain A"/>
    <property type="match status" value="1"/>
</dbReference>
<feature type="domain" description="PTS EIIB type-2" evidence="14">
    <location>
        <begin position="175"/>
        <end position="270"/>
    </location>
</feature>
<dbReference type="InterPro" id="IPR050864">
    <property type="entry name" value="Bacterial_PTS_Sugar_Transport"/>
</dbReference>
<keyword evidence="10 12" id="KW-1133">Transmembrane helix</keyword>
<evidence type="ECO:0000256" key="10">
    <source>
        <dbReference type="ARBA" id="ARBA00022989"/>
    </source>
</evidence>
<dbReference type="GO" id="GO:0005737">
    <property type="term" value="C:cytoplasm"/>
    <property type="evidence" value="ECO:0007669"/>
    <property type="project" value="UniProtKB-SubCell"/>
</dbReference>
<dbReference type="Pfam" id="PF00359">
    <property type="entry name" value="PTS_EIIA_2"/>
    <property type="match status" value="1"/>
</dbReference>
<dbReference type="InterPro" id="IPR003353">
    <property type="entry name" value="PTS_IIB_fruc"/>
</dbReference>
<dbReference type="AlphaFoldDB" id="A0A510JBA3"/>
<feature type="transmembrane region" description="Helical" evidence="12">
    <location>
        <begin position="426"/>
        <end position="456"/>
    </location>
</feature>
<feature type="transmembrane region" description="Helical" evidence="12">
    <location>
        <begin position="468"/>
        <end position="487"/>
    </location>
</feature>
<keyword evidence="4" id="KW-1003">Cell membrane</keyword>
<dbReference type="InterPro" id="IPR004715">
    <property type="entry name" value="PTS_IIA_fruc"/>
</dbReference>
<organism evidence="16 17">
    <name type="scientific">Pseudoleptotrichia goodfellowii</name>
    <dbReference type="NCBI Taxonomy" id="157692"/>
    <lineage>
        <taxon>Bacteria</taxon>
        <taxon>Fusobacteriati</taxon>
        <taxon>Fusobacteriota</taxon>
        <taxon>Fusobacteriia</taxon>
        <taxon>Fusobacteriales</taxon>
        <taxon>Leptotrichiaceae</taxon>
        <taxon>Pseudoleptotrichia</taxon>
    </lineage>
</organism>
<feature type="transmembrane region" description="Helical" evidence="12">
    <location>
        <begin position="507"/>
        <end position="532"/>
    </location>
</feature>
<dbReference type="FunFam" id="3.40.930.10:FF:000009">
    <property type="entry name" value="PTS system, fructose specific IIABC component"/>
    <property type="match status" value="1"/>
</dbReference>
<dbReference type="Gene3D" id="3.40.50.2300">
    <property type="match status" value="1"/>
</dbReference>
<keyword evidence="11 12" id="KW-0472">Membrane</keyword>
<dbReference type="Pfam" id="PF02378">
    <property type="entry name" value="PTS_EIIC"/>
    <property type="match status" value="1"/>
</dbReference>
<dbReference type="NCBIfam" id="TIGR00829">
    <property type="entry name" value="FRU"/>
    <property type="match status" value="1"/>
</dbReference>
<dbReference type="PROSITE" id="PS51099">
    <property type="entry name" value="PTS_EIIB_TYPE_2"/>
    <property type="match status" value="1"/>
</dbReference>
<dbReference type="InterPro" id="IPR003501">
    <property type="entry name" value="PTS_EIIB_2/3"/>
</dbReference>
<dbReference type="InterPro" id="IPR016152">
    <property type="entry name" value="PTrfase/Anion_transptr"/>
</dbReference>
<dbReference type="GO" id="GO:0005886">
    <property type="term" value="C:plasma membrane"/>
    <property type="evidence" value="ECO:0007669"/>
    <property type="project" value="UniProtKB-SubCell"/>
</dbReference>
<evidence type="ECO:0000313" key="17">
    <source>
        <dbReference type="Proteomes" id="UP000321606"/>
    </source>
</evidence>
<dbReference type="InterPro" id="IPR013011">
    <property type="entry name" value="PTS_EIIB_2"/>
</dbReference>